<organism evidence="2">
    <name type="scientific">Clostridium botulinum</name>
    <dbReference type="NCBI Taxonomy" id="1491"/>
    <lineage>
        <taxon>Bacteria</taxon>
        <taxon>Bacillati</taxon>
        <taxon>Bacillota</taxon>
        <taxon>Clostridia</taxon>
        <taxon>Eubacteriales</taxon>
        <taxon>Clostridiaceae</taxon>
        <taxon>Clostridium</taxon>
    </lineage>
</organism>
<dbReference type="EMBL" id="KT897278">
    <property type="protein sequence ID" value="ALT05652.1"/>
    <property type="molecule type" value="Genomic_DNA"/>
</dbReference>
<sequence>MNKGINLSLFDMFDLDNDETNIIRGNLEKAGDLLKLNNNDKEITINNENEKICIGTKVYIEYNSVTYIGEVYSIYNDGNTVNVIFENKHSAFHISQVKKL</sequence>
<evidence type="ECO:0000313" key="2">
    <source>
        <dbReference type="EMBL" id="ALT05754.1"/>
    </source>
</evidence>
<dbReference type="EMBL" id="KT897279">
    <property type="protein sequence ID" value="ALT05754.1"/>
    <property type="molecule type" value="Genomic_DNA"/>
</dbReference>
<evidence type="ECO:0000313" key="3">
    <source>
        <dbReference type="EMBL" id="ALT05856.1"/>
    </source>
</evidence>
<dbReference type="EMBL" id="KT897280">
    <property type="protein sequence ID" value="ALT05856.1"/>
    <property type="molecule type" value="Genomic_DNA"/>
</dbReference>
<geneLocation type="plasmid" evidence="2">
    <name>pSWKR38E2</name>
</geneLocation>
<dbReference type="AlphaFoldDB" id="A0A126JJ88"/>
<protein>
    <submittedName>
        <fullName evidence="2">Uncharacterized protein</fullName>
    </submittedName>
</protein>
<accession>A0A126JJ88</accession>
<geneLocation type="plasmid" evidence="1">
    <name>pFWSKR40E1</name>
</geneLocation>
<reference evidence="2" key="1">
    <citation type="journal article" date="2016" name="Genome Biol. Evol.">
        <title>Evolution of chromosomal Clostridium botulinum type E neurotoxin gene clusters: evidence provided by their rare plasmid borne counterparts.</title>
        <authorList>
            <person name="Carter A.T."/>
            <person name="Austin J.W."/>
            <person name="Weedmark K.A."/>
            <person name="Peck M.W."/>
        </authorList>
    </citation>
    <scope>NUCLEOTIDE SEQUENCE</scope>
    <source>
        <strain evidence="3">FI1111E1</strain>
        <strain evidence="1">FWSKR40E1</strain>
        <strain evidence="2">SWKR38E2</strain>
        <plasmid evidence="3">pFI1111E1</plasmid>
        <plasmid evidence="1">pFWSKR40E1</plasmid>
        <plasmid evidence="2">pSWKR38E2</plasmid>
    </source>
</reference>
<evidence type="ECO:0000313" key="1">
    <source>
        <dbReference type="EMBL" id="ALT05652.1"/>
    </source>
</evidence>
<name>A0A126JJ88_CLOBO</name>
<keyword evidence="2" id="KW-0614">Plasmid</keyword>
<proteinExistence type="predicted"/>
<dbReference type="RefSeq" id="WP_172688192.1">
    <property type="nucleotide sequence ID" value="NZ_KT897278.1"/>
</dbReference>
<geneLocation type="plasmid" evidence="3">
    <name>pFI1111E1</name>
</geneLocation>